<protein>
    <submittedName>
        <fullName evidence="2">SA1362 family protein</fullName>
    </submittedName>
</protein>
<accession>A0ABW5Q635</accession>
<dbReference type="InterPro" id="IPR048110">
    <property type="entry name" value="SA1362/YqhP-like"/>
</dbReference>
<dbReference type="RefSeq" id="WP_377326846.1">
    <property type="nucleotide sequence ID" value="NZ_JBHUMZ010000007.1"/>
</dbReference>
<evidence type="ECO:0000313" key="3">
    <source>
        <dbReference type="Proteomes" id="UP001597452"/>
    </source>
</evidence>
<dbReference type="Proteomes" id="UP001597452">
    <property type="component" value="Unassembled WGS sequence"/>
</dbReference>
<comment type="caution">
    <text evidence="2">The sequence shown here is derived from an EMBL/GenBank/DDBJ whole genome shotgun (WGS) entry which is preliminary data.</text>
</comment>
<evidence type="ECO:0000313" key="2">
    <source>
        <dbReference type="EMBL" id="MFD2637419.1"/>
    </source>
</evidence>
<proteinExistence type="predicted"/>
<sequence>MGQSAKYIVYSIIGLAIFGLIYNLIVNPVSFFKSILMMLGFAVLFGFIIYYFLIGRHKGGQDRNYRKAVKQSKKKYSQNTVPFTKRNGPSKIQRTNKKASHLTVIKGNKK</sequence>
<keyword evidence="1" id="KW-0812">Transmembrane</keyword>
<gene>
    <name evidence="2" type="ORF">ACFSW4_00830</name>
</gene>
<keyword evidence="3" id="KW-1185">Reference proteome</keyword>
<keyword evidence="1" id="KW-0472">Membrane</keyword>
<organism evidence="2 3">
    <name type="scientific">Piscibacillus salipiscarius</name>
    <dbReference type="NCBI Taxonomy" id="299480"/>
    <lineage>
        <taxon>Bacteria</taxon>
        <taxon>Bacillati</taxon>
        <taxon>Bacillota</taxon>
        <taxon>Bacilli</taxon>
        <taxon>Bacillales</taxon>
        <taxon>Bacillaceae</taxon>
        <taxon>Piscibacillus</taxon>
    </lineage>
</organism>
<reference evidence="3" key="1">
    <citation type="journal article" date="2019" name="Int. J. Syst. Evol. Microbiol.">
        <title>The Global Catalogue of Microorganisms (GCM) 10K type strain sequencing project: providing services to taxonomists for standard genome sequencing and annotation.</title>
        <authorList>
            <consortium name="The Broad Institute Genomics Platform"/>
            <consortium name="The Broad Institute Genome Sequencing Center for Infectious Disease"/>
            <person name="Wu L."/>
            <person name="Ma J."/>
        </authorList>
    </citation>
    <scope>NUCLEOTIDE SEQUENCE [LARGE SCALE GENOMIC DNA]</scope>
    <source>
        <strain evidence="3">TISTR 1571</strain>
    </source>
</reference>
<name>A0ABW5Q635_9BACI</name>
<dbReference type="EMBL" id="JBHUMZ010000007">
    <property type="protein sequence ID" value="MFD2637419.1"/>
    <property type="molecule type" value="Genomic_DNA"/>
</dbReference>
<dbReference type="NCBIfam" id="NF041554">
    <property type="entry name" value="SA1362_fam"/>
    <property type="match status" value="1"/>
</dbReference>
<feature type="transmembrane region" description="Helical" evidence="1">
    <location>
        <begin position="7"/>
        <end position="25"/>
    </location>
</feature>
<evidence type="ECO:0000256" key="1">
    <source>
        <dbReference type="SAM" id="Phobius"/>
    </source>
</evidence>
<keyword evidence="1" id="KW-1133">Transmembrane helix</keyword>
<feature type="transmembrane region" description="Helical" evidence="1">
    <location>
        <begin position="31"/>
        <end position="53"/>
    </location>
</feature>